<comment type="caution">
    <text evidence="2">The sequence shown here is derived from an EMBL/GenBank/DDBJ whole genome shotgun (WGS) entry which is preliminary data.</text>
</comment>
<dbReference type="InterPro" id="IPR003165">
    <property type="entry name" value="Piwi"/>
</dbReference>
<dbReference type="AlphaFoldDB" id="A0ABD3BNV2"/>
<evidence type="ECO:0000313" key="3">
    <source>
        <dbReference type="Proteomes" id="UP001632038"/>
    </source>
</evidence>
<reference evidence="3" key="1">
    <citation type="journal article" date="2024" name="IScience">
        <title>Strigolactones Initiate the Formation of Haustorium-like Structures in Castilleja.</title>
        <authorList>
            <person name="Buerger M."/>
            <person name="Peterson D."/>
            <person name="Chory J."/>
        </authorList>
    </citation>
    <scope>NUCLEOTIDE SEQUENCE [LARGE SCALE GENOMIC DNA]</scope>
</reference>
<dbReference type="Proteomes" id="UP001632038">
    <property type="component" value="Unassembled WGS sequence"/>
</dbReference>
<evidence type="ECO:0000259" key="1">
    <source>
        <dbReference type="PROSITE" id="PS50822"/>
    </source>
</evidence>
<dbReference type="SUPFAM" id="SSF53098">
    <property type="entry name" value="Ribonuclease H-like"/>
    <property type="match status" value="1"/>
</dbReference>
<dbReference type="Pfam" id="PF02171">
    <property type="entry name" value="Piwi"/>
    <property type="match status" value="1"/>
</dbReference>
<accession>A0ABD3BNV2</accession>
<name>A0ABD3BNV2_9LAMI</name>
<dbReference type="Gene3D" id="3.30.420.10">
    <property type="entry name" value="Ribonuclease H-like superfamily/Ribonuclease H"/>
    <property type="match status" value="2"/>
</dbReference>
<dbReference type="Gene3D" id="3.40.50.2300">
    <property type="match status" value="1"/>
</dbReference>
<sequence length="418" mass="46175">MAEVVARVLPAPKLKYSDSSVDILPAVGKWDMTKKKMYKGGIVDLSICINFTTMPNHSCLQFCKALAERCIQCGMKFNKKDALSVQSSTPDMLESNLNDVLDQLKFKFPDKKLDILIAILPDKNGSLYGDLKRICETNHDIVSQCCVERKVTKQLATYLEGLALKINVKTGGTNTVLADALTGCIAGVSGEPTIIFGADVTHYAVVASQDWPEITNYAGLVSAQKPGKEIIEDLYKTWDDPVTKEKMEGGMIMDKALPKKIIFYRDGVGETQFEQVLLEEVEAIRKACKALDSNYNPGITFLVVQKRHHTRLFAGNHDDELSVDPTGNILPGVKVVLAAQLITMYCVMKIIFHPMTFSVSQTVCVTLPPAYYAHLAAFRARFYLKPEIPVESPGAANDAVGPVLLQPKENVKKVMFFC</sequence>
<dbReference type="EMBL" id="JAVIJP010000069">
    <property type="protein sequence ID" value="KAL3619183.1"/>
    <property type="molecule type" value="Genomic_DNA"/>
</dbReference>
<feature type="domain" description="Piwi" evidence="1">
    <location>
        <begin position="115"/>
        <end position="335"/>
    </location>
</feature>
<organism evidence="2 3">
    <name type="scientific">Castilleja foliolosa</name>
    <dbReference type="NCBI Taxonomy" id="1961234"/>
    <lineage>
        <taxon>Eukaryota</taxon>
        <taxon>Viridiplantae</taxon>
        <taxon>Streptophyta</taxon>
        <taxon>Embryophyta</taxon>
        <taxon>Tracheophyta</taxon>
        <taxon>Spermatophyta</taxon>
        <taxon>Magnoliopsida</taxon>
        <taxon>eudicotyledons</taxon>
        <taxon>Gunneridae</taxon>
        <taxon>Pentapetalae</taxon>
        <taxon>asterids</taxon>
        <taxon>lamiids</taxon>
        <taxon>Lamiales</taxon>
        <taxon>Orobanchaceae</taxon>
        <taxon>Pedicularideae</taxon>
        <taxon>Castillejinae</taxon>
        <taxon>Castilleja</taxon>
    </lineage>
</organism>
<proteinExistence type="predicted"/>
<keyword evidence="3" id="KW-1185">Reference proteome</keyword>
<dbReference type="PROSITE" id="PS50822">
    <property type="entry name" value="PIWI"/>
    <property type="match status" value="1"/>
</dbReference>
<dbReference type="PANTHER" id="PTHR22891">
    <property type="entry name" value="EUKARYOTIC TRANSLATION INITIATION FACTOR 2C"/>
    <property type="match status" value="1"/>
</dbReference>
<dbReference type="InterPro" id="IPR036397">
    <property type="entry name" value="RNaseH_sf"/>
</dbReference>
<evidence type="ECO:0000313" key="2">
    <source>
        <dbReference type="EMBL" id="KAL3619183.1"/>
    </source>
</evidence>
<protein>
    <recommendedName>
        <fullName evidence="1">Piwi domain-containing protein</fullName>
    </recommendedName>
</protein>
<dbReference type="InterPro" id="IPR012337">
    <property type="entry name" value="RNaseH-like_sf"/>
</dbReference>
<dbReference type="SMART" id="SM00950">
    <property type="entry name" value="Piwi"/>
    <property type="match status" value="1"/>
</dbReference>
<gene>
    <name evidence="2" type="ORF">CASFOL_036753</name>
</gene>